<dbReference type="RefSeq" id="WP_389358376.1">
    <property type="nucleotide sequence ID" value="NZ_JBIACK010000001.1"/>
</dbReference>
<comment type="caution">
    <text evidence="4">The sequence shown here is derived from an EMBL/GenBank/DDBJ whole genome shotgun (WGS) entry which is preliminary data.</text>
</comment>
<evidence type="ECO:0000313" key="5">
    <source>
        <dbReference type="Proteomes" id="UP001601059"/>
    </source>
</evidence>
<name>A0ABW6KA75_9BACI</name>
<evidence type="ECO:0000256" key="1">
    <source>
        <dbReference type="ARBA" id="ARBA00023002"/>
    </source>
</evidence>
<organism evidence="4 5">
    <name type="scientific">Cytobacillus spartinae</name>
    <dbReference type="NCBI Taxonomy" id="3299023"/>
    <lineage>
        <taxon>Bacteria</taxon>
        <taxon>Bacillati</taxon>
        <taxon>Bacillota</taxon>
        <taxon>Bacilli</taxon>
        <taxon>Bacillales</taxon>
        <taxon>Bacillaceae</taxon>
        <taxon>Cytobacillus</taxon>
    </lineage>
</organism>
<dbReference type="Proteomes" id="UP001601059">
    <property type="component" value="Unassembled WGS sequence"/>
</dbReference>
<proteinExistence type="predicted"/>
<keyword evidence="5" id="KW-1185">Reference proteome</keyword>
<sequence>MNIQNILVTGRIFKEIEKMMESNTLNKSFKFIAQERVTQEDLDWADAYVSFAPIKDLDDRNIKWVHSLGAGVDSFLLNREWNAGVLLTRTVCSFGEKISEYCLSYILRDIQLHDVFEKDQLEKVWAPKTPKLLKDQKVLVFGTGEIGLEIAKKFNLLGIQVFGVSMTGTQKEPFQQVYKTEEIHQVTFDANYVINTLPLTDQTYHLFNQSLFQRFNQVTFINCGRGGSVDDGALIEALNQGHVRQAVLDVFSVEPLPEDHAFWCRKDIKITPHISAITSPEDAVACFLETMENIENNSPLSNKVDTSKGY</sequence>
<dbReference type="Pfam" id="PF02826">
    <property type="entry name" value="2-Hacid_dh_C"/>
    <property type="match status" value="1"/>
</dbReference>
<dbReference type="EMBL" id="JBIACK010000001">
    <property type="protein sequence ID" value="MFE8699840.1"/>
    <property type="molecule type" value="Genomic_DNA"/>
</dbReference>
<keyword evidence="2" id="KW-0520">NAD</keyword>
<accession>A0ABW6KA75</accession>
<dbReference type="PANTHER" id="PTHR43333:SF1">
    <property type="entry name" value="D-ISOMER SPECIFIC 2-HYDROXYACID DEHYDROGENASE NAD-BINDING DOMAIN-CONTAINING PROTEIN"/>
    <property type="match status" value="1"/>
</dbReference>
<evidence type="ECO:0000256" key="2">
    <source>
        <dbReference type="ARBA" id="ARBA00023027"/>
    </source>
</evidence>
<gene>
    <name evidence="4" type="ORF">ACFYKX_04305</name>
</gene>
<dbReference type="InterPro" id="IPR006140">
    <property type="entry name" value="D-isomer_DH_NAD-bd"/>
</dbReference>
<dbReference type="Gene3D" id="3.40.50.720">
    <property type="entry name" value="NAD(P)-binding Rossmann-like Domain"/>
    <property type="match status" value="2"/>
</dbReference>
<evidence type="ECO:0000259" key="3">
    <source>
        <dbReference type="Pfam" id="PF02826"/>
    </source>
</evidence>
<reference evidence="4 5" key="1">
    <citation type="submission" date="2024-08" db="EMBL/GenBank/DDBJ databases">
        <title>Two novel Cytobacillus novel species.</title>
        <authorList>
            <person name="Liu G."/>
        </authorList>
    </citation>
    <scope>NUCLEOTIDE SEQUENCE [LARGE SCALE GENOMIC DNA]</scope>
    <source>
        <strain evidence="4 5">FJAT-54145</strain>
    </source>
</reference>
<dbReference type="PANTHER" id="PTHR43333">
    <property type="entry name" value="2-HACID_DH_C DOMAIN-CONTAINING PROTEIN"/>
    <property type="match status" value="1"/>
</dbReference>
<keyword evidence="1" id="KW-0560">Oxidoreductase</keyword>
<dbReference type="InterPro" id="IPR036291">
    <property type="entry name" value="NAD(P)-bd_dom_sf"/>
</dbReference>
<feature type="domain" description="D-isomer specific 2-hydroxyacid dehydrogenase NAD-binding" evidence="3">
    <location>
        <begin position="116"/>
        <end position="275"/>
    </location>
</feature>
<dbReference type="CDD" id="cd05300">
    <property type="entry name" value="2-Hacid_dh_1"/>
    <property type="match status" value="1"/>
</dbReference>
<protein>
    <submittedName>
        <fullName evidence="4">D-2-hydroxyacid dehydrogenase</fullName>
    </submittedName>
</protein>
<evidence type="ECO:0000313" key="4">
    <source>
        <dbReference type="EMBL" id="MFE8699840.1"/>
    </source>
</evidence>
<dbReference type="SUPFAM" id="SSF51735">
    <property type="entry name" value="NAD(P)-binding Rossmann-fold domains"/>
    <property type="match status" value="1"/>
</dbReference>